<evidence type="ECO:0000313" key="4">
    <source>
        <dbReference type="Proteomes" id="UP000031036"/>
    </source>
</evidence>
<proteinExistence type="predicted"/>
<protein>
    <submittedName>
        <fullName evidence="3">Uncharacterized protein</fullName>
    </submittedName>
</protein>
<accession>A0A0B2V053</accession>
<evidence type="ECO:0000256" key="1">
    <source>
        <dbReference type="SAM" id="MobiDB-lite"/>
    </source>
</evidence>
<feature type="signal peptide" evidence="2">
    <location>
        <begin position="1"/>
        <end position="44"/>
    </location>
</feature>
<dbReference type="AlphaFoldDB" id="A0A0B2V053"/>
<dbReference type="OrthoDB" id="5874040at2759"/>
<gene>
    <name evidence="3" type="ORF">Tcan_14688</name>
</gene>
<sequence>MAVARCAIASITSRYRTGGPRVMSSRMRLFASVCLITLMVTVESASDESSEPTKRAALLSRYGRAVLSRYGKRSLPSSPGLTSKELSDEVN</sequence>
<dbReference type="Proteomes" id="UP000031036">
    <property type="component" value="Unassembled WGS sequence"/>
</dbReference>
<dbReference type="EMBL" id="JPKZ01002830">
    <property type="protein sequence ID" value="KHN74722.1"/>
    <property type="molecule type" value="Genomic_DNA"/>
</dbReference>
<name>A0A0B2V053_TOXCA</name>
<keyword evidence="4" id="KW-1185">Reference proteome</keyword>
<feature type="chain" id="PRO_5002095208" evidence="2">
    <location>
        <begin position="45"/>
        <end position="91"/>
    </location>
</feature>
<keyword evidence="2" id="KW-0732">Signal</keyword>
<evidence type="ECO:0000256" key="2">
    <source>
        <dbReference type="SAM" id="SignalP"/>
    </source>
</evidence>
<reference evidence="3 4" key="1">
    <citation type="submission" date="2014-11" db="EMBL/GenBank/DDBJ databases">
        <title>Genetic blueprint of the zoonotic pathogen Toxocara canis.</title>
        <authorList>
            <person name="Zhu X.-Q."/>
            <person name="Korhonen P.K."/>
            <person name="Cai H."/>
            <person name="Young N.D."/>
            <person name="Nejsum P."/>
            <person name="von Samson-Himmelstjerna G."/>
            <person name="Boag P.R."/>
            <person name="Tan P."/>
            <person name="Li Q."/>
            <person name="Min J."/>
            <person name="Yang Y."/>
            <person name="Wang X."/>
            <person name="Fang X."/>
            <person name="Hall R.S."/>
            <person name="Hofmann A."/>
            <person name="Sternberg P.W."/>
            <person name="Jex A.R."/>
            <person name="Gasser R.B."/>
        </authorList>
    </citation>
    <scope>NUCLEOTIDE SEQUENCE [LARGE SCALE GENOMIC DNA]</scope>
    <source>
        <strain evidence="3">PN_DK_2014</strain>
    </source>
</reference>
<feature type="region of interest" description="Disordered" evidence="1">
    <location>
        <begin position="71"/>
        <end position="91"/>
    </location>
</feature>
<evidence type="ECO:0000313" key="3">
    <source>
        <dbReference type="EMBL" id="KHN74722.1"/>
    </source>
</evidence>
<organism evidence="3 4">
    <name type="scientific">Toxocara canis</name>
    <name type="common">Canine roundworm</name>
    <dbReference type="NCBI Taxonomy" id="6265"/>
    <lineage>
        <taxon>Eukaryota</taxon>
        <taxon>Metazoa</taxon>
        <taxon>Ecdysozoa</taxon>
        <taxon>Nematoda</taxon>
        <taxon>Chromadorea</taxon>
        <taxon>Rhabditida</taxon>
        <taxon>Spirurina</taxon>
        <taxon>Ascaridomorpha</taxon>
        <taxon>Ascaridoidea</taxon>
        <taxon>Toxocaridae</taxon>
        <taxon>Toxocara</taxon>
    </lineage>
</organism>
<comment type="caution">
    <text evidence="3">The sequence shown here is derived from an EMBL/GenBank/DDBJ whole genome shotgun (WGS) entry which is preliminary data.</text>
</comment>